<evidence type="ECO:0000313" key="2">
    <source>
        <dbReference type="Proteomes" id="UP001234297"/>
    </source>
</evidence>
<keyword evidence="2" id="KW-1185">Reference proteome</keyword>
<reference evidence="1 2" key="1">
    <citation type="journal article" date="2022" name="Hortic Res">
        <title>A haplotype resolved chromosomal level avocado genome allows analysis of novel avocado genes.</title>
        <authorList>
            <person name="Nath O."/>
            <person name="Fletcher S.J."/>
            <person name="Hayward A."/>
            <person name="Shaw L.M."/>
            <person name="Masouleh A.K."/>
            <person name="Furtado A."/>
            <person name="Henry R.J."/>
            <person name="Mitter N."/>
        </authorList>
    </citation>
    <scope>NUCLEOTIDE SEQUENCE [LARGE SCALE GENOMIC DNA]</scope>
    <source>
        <strain evidence="2">cv. Hass</strain>
    </source>
</reference>
<name>A0ACC2LKL3_PERAE</name>
<evidence type="ECO:0000313" key="1">
    <source>
        <dbReference type="EMBL" id="KAJ8634002.1"/>
    </source>
</evidence>
<dbReference type="EMBL" id="CM056816">
    <property type="protein sequence ID" value="KAJ8634002.1"/>
    <property type="molecule type" value="Genomic_DNA"/>
</dbReference>
<gene>
    <name evidence="1" type="ORF">MRB53_027338</name>
</gene>
<sequence length="1058" mass="116857">MDFSNPPTNPSSSSSSSSTPPSDKKTRKKSSQDTPGRYLGVRRRPWGRYASEIRDPATKERHWLGTFDTAEEAALAYDRAARSIRGPRARTNFAYHDMPPGSSLTSILSPDYYTATNTNTNLHLPTAATAASGGGQWIPTPPQEPVFTGVPSGPHFSDDTGLPPLPPAISDVSGCFGSGLSDPVAQLGQAGSSNGQDLFGFPEQGSGYDAGFGFGVDEYLHSPLFGQMPPVSDTVSDVTDGRVVEREAERGLSYRVMESIEAESGLPPSLRPVPRHSWRNLSRILLLAYQSFGVVYGDLSTSPLYAYTSTFIGKLQNHQNEEAVFGVFSLIFWALTLIPLIKYVFIVLSADDNGEGGPFALYSLLCRHARFSLLPNQQAADEELSTYKYGPSTRIVLNSPLKTFLEKHKKLRTALLLVVLFGACMVIGDGVLTPAISVVSSVSGLKVTERKLTEGCGIRRPHPDASEHCEVMLIACCILVGLFTLQHYGTHRVAFLFAPVVIIWLISIAGIGIYNIIRWNPKIWHAISPYFIYKFFRDTGKDGWISLGGILLCMTGTEAMFADLGHFNALSIRIAFAFVVYPCLVLQYMGQAAFLSKNINSIPYSFYDSIPDPIFWPVFVIATLAAIVGSQAVISATYSIIKQCHALGCFPRVKIVHTSRNIYGQIYIPEINWILMILCLAVTLGFRDTTIIGNAYGIACITVMFITTCLMTLIIIFVWQRSVLLALPFLIVFGFIECVYLSAAITKVAQGGWLPLVLSCIFMVIMYIWHYGTCKKYSYDLNNKVSLKWILSLGPSLQIARVPGIGLIYSELATGVPSIFSHFITNLPAFHNVLVFVCVKVVPVPHVPIEERFLIGRPCPKEYRMYRCIVRYGYMDIQKDDGNFENQLIQSIAEFIQMESNYSPLTSSDSSPMDGRMAVISARPGRSITNLIVSEEEDDDDVITIQSCSSPVFINPVFSDGAAPRRTSRRQVRFQLPPNSSINDSVREELMDLIEAKDAGVAYIMGHSYIKARRSSSFLKKLAIDFGYSFLRKNCRGPAVALNIPHISLIEVGMIYYV</sequence>
<dbReference type="Proteomes" id="UP001234297">
    <property type="component" value="Chromosome 8"/>
</dbReference>
<proteinExistence type="predicted"/>
<accession>A0ACC2LKL3</accession>
<protein>
    <submittedName>
        <fullName evidence="1">Uncharacterized protein</fullName>
    </submittedName>
</protein>
<comment type="caution">
    <text evidence="1">The sequence shown here is derived from an EMBL/GenBank/DDBJ whole genome shotgun (WGS) entry which is preliminary data.</text>
</comment>
<organism evidence="1 2">
    <name type="scientific">Persea americana</name>
    <name type="common">Avocado</name>
    <dbReference type="NCBI Taxonomy" id="3435"/>
    <lineage>
        <taxon>Eukaryota</taxon>
        <taxon>Viridiplantae</taxon>
        <taxon>Streptophyta</taxon>
        <taxon>Embryophyta</taxon>
        <taxon>Tracheophyta</taxon>
        <taxon>Spermatophyta</taxon>
        <taxon>Magnoliopsida</taxon>
        <taxon>Magnoliidae</taxon>
        <taxon>Laurales</taxon>
        <taxon>Lauraceae</taxon>
        <taxon>Persea</taxon>
    </lineage>
</organism>